<dbReference type="SUPFAM" id="SSF48403">
    <property type="entry name" value="Ankyrin repeat"/>
    <property type="match status" value="1"/>
</dbReference>
<evidence type="ECO:0008006" key="6">
    <source>
        <dbReference type="Google" id="ProtNLM"/>
    </source>
</evidence>
<dbReference type="Pfam" id="PF25053">
    <property type="entry name" value="DUF7791"/>
    <property type="match status" value="1"/>
</dbReference>
<evidence type="ECO:0000256" key="1">
    <source>
        <dbReference type="ARBA" id="ARBA00022737"/>
    </source>
</evidence>
<proteinExistence type="predicted"/>
<dbReference type="SUPFAM" id="SSF52540">
    <property type="entry name" value="P-loop containing nucleoside triphosphate hydrolases"/>
    <property type="match status" value="1"/>
</dbReference>
<dbReference type="InterPro" id="IPR027417">
    <property type="entry name" value="P-loop_NTPase"/>
</dbReference>
<comment type="caution">
    <text evidence="4">The sequence shown here is derived from an EMBL/GenBank/DDBJ whole genome shotgun (WGS) entry which is preliminary data.</text>
</comment>
<organism evidence="4 5">
    <name type="scientific">Alectoria fallacina</name>
    <dbReference type="NCBI Taxonomy" id="1903189"/>
    <lineage>
        <taxon>Eukaryota</taxon>
        <taxon>Fungi</taxon>
        <taxon>Dikarya</taxon>
        <taxon>Ascomycota</taxon>
        <taxon>Pezizomycotina</taxon>
        <taxon>Lecanoromycetes</taxon>
        <taxon>OSLEUM clade</taxon>
        <taxon>Lecanoromycetidae</taxon>
        <taxon>Lecanorales</taxon>
        <taxon>Lecanorineae</taxon>
        <taxon>Parmeliaceae</taxon>
        <taxon>Alectoria</taxon>
    </lineage>
</organism>
<reference evidence="4" key="1">
    <citation type="submission" date="2021-03" db="EMBL/GenBank/DDBJ databases">
        <authorList>
            <person name="Tagirdzhanova G."/>
        </authorList>
    </citation>
    <scope>NUCLEOTIDE SEQUENCE</scope>
</reference>
<dbReference type="Proteomes" id="UP000664203">
    <property type="component" value="Unassembled WGS sequence"/>
</dbReference>
<keyword evidence="1" id="KW-0677">Repeat</keyword>
<dbReference type="EMBL" id="CAJPDR010000283">
    <property type="protein sequence ID" value="CAF9930263.1"/>
    <property type="molecule type" value="Genomic_DNA"/>
</dbReference>
<dbReference type="InterPro" id="IPR056693">
    <property type="entry name" value="DUF7791"/>
</dbReference>
<dbReference type="AlphaFoldDB" id="A0A8H3ISN9"/>
<sequence length="1106" mass="123033">MYRKCPLRAFDDVPNKKLRGRLPNGRSRQGFCKKEYHPAEQGIEDASFGDGVFWPQTLLPAVIPDAKIFSFGYDADVGGLLSSTSQNTIHQHAGNLLSDLADLRDEPAEKDVPLIFVVHSLGGIIVKEAINQSDSTVGTRLKTIASATFGICFLGTPHRGSKTASLGKIAWNLTVIATNRPNLKLLQGLERNSETLDRIGDNFGQILLKHKIAIYSFREEQETRKLLLFNTMVVDADSAKIGDGKEEVGSIPANHSNMTKFLSASDIGFRRVSAQLRRWIENIRGEDVALVEDHNDCLHSLSDQVTRARIGEVHEAHEKTFQWLFDPAIVSFADWLQNPHLEEYPIYWIQGKPGSGKSTLMKFAMRDSRLLELLSPQTGGVLELRAAGTTSMEPDTQSVQGEINYHNWTVAAFFFHDRGSEMQKTLIGMLQEILVSILRQVPALLTFVMPFFFSLNQTQRKRKPKWDFENLQSALIAIVMQRKVRVRILFLLDALDEHSGDNELLASVLGKLVKNADNEYVGLKMCLASRSWTIFQAYFRDCPGFAIHEHTKSDIFTYVTSRLRSSSRILQSSAEEEILTAVIELVTDKALGVFIWVRLVVDSLVKGIRDGTPLAALENRARDMPQELKDLYAHTLRRIEPQYTTEAYIMLQTALCSLAPLPLKSFMGSLGYNYDRISSTLRPQVVGLGEGNVEESLASQVLRLASRSGGLLEIVSMPTSDPADGNEPDHVVQFIHQTVKEYVQHFQHDLGLREVLPHVLKEDGHVFLLRACAESQETWVCCIKRDLFAYAKYVDDISIGFENDSFANQEPKVAPLLNQICLSEGEFGLRWWLSQRQDLSRALGREFGQPGSPEREKTLLRLAVAANLLDFIATYQTDGAKRGFEQADLLHVAAAGPDIGTSSRNVDICRMVRTILGKGHPVDRDPSGFYRDLLFIAGLQLPGNADSVQSLTPLAFMLLADQSFGDRDEATRLSIARTLLQSGADANYSATIGLPGDLVRTPLLEFCVRYGSASLVRLLLEHGATLDPDLESRRLLPLAYFRQDQEIIRALHDFGLASLKSPLDSRDKPGFVGIAVVATSGMWAAPSGGAPPLPWPRITSVISNLQ</sequence>
<gene>
    <name evidence="4" type="ORF">ALECFALPRED_004565</name>
</gene>
<dbReference type="PANTHER" id="PTHR10039">
    <property type="entry name" value="AMELOGENIN"/>
    <property type="match status" value="1"/>
</dbReference>
<name>A0A8H3ISN9_9LECA</name>
<dbReference type="PANTHER" id="PTHR10039:SF5">
    <property type="entry name" value="NACHT DOMAIN-CONTAINING PROTEIN"/>
    <property type="match status" value="1"/>
</dbReference>
<dbReference type="Gene3D" id="3.40.50.1820">
    <property type="entry name" value="alpha/beta hydrolase"/>
    <property type="match status" value="1"/>
</dbReference>
<dbReference type="InterPro" id="IPR056884">
    <property type="entry name" value="NPHP3-like_N"/>
</dbReference>
<dbReference type="SUPFAM" id="SSF53474">
    <property type="entry name" value="alpha/beta-Hydrolases"/>
    <property type="match status" value="1"/>
</dbReference>
<dbReference type="OrthoDB" id="1658288at2759"/>
<evidence type="ECO:0000259" key="2">
    <source>
        <dbReference type="Pfam" id="PF24883"/>
    </source>
</evidence>
<protein>
    <recommendedName>
        <fullName evidence="6">DUF676 domain-containing protein</fullName>
    </recommendedName>
</protein>
<feature type="domain" description="DUF7791" evidence="3">
    <location>
        <begin position="638"/>
        <end position="745"/>
    </location>
</feature>
<dbReference type="InterPro" id="IPR036770">
    <property type="entry name" value="Ankyrin_rpt-contain_sf"/>
</dbReference>
<accession>A0A8H3ISN9</accession>
<evidence type="ECO:0000259" key="3">
    <source>
        <dbReference type="Pfam" id="PF25053"/>
    </source>
</evidence>
<feature type="domain" description="Nephrocystin 3-like N-terminal" evidence="2">
    <location>
        <begin position="320"/>
        <end position="530"/>
    </location>
</feature>
<dbReference type="InterPro" id="IPR029058">
    <property type="entry name" value="AB_hydrolase_fold"/>
</dbReference>
<dbReference type="Gene3D" id="1.25.40.20">
    <property type="entry name" value="Ankyrin repeat-containing domain"/>
    <property type="match status" value="1"/>
</dbReference>
<keyword evidence="5" id="KW-1185">Reference proteome</keyword>
<evidence type="ECO:0000313" key="5">
    <source>
        <dbReference type="Proteomes" id="UP000664203"/>
    </source>
</evidence>
<dbReference type="Pfam" id="PF24883">
    <property type="entry name" value="NPHP3_N"/>
    <property type="match status" value="1"/>
</dbReference>
<evidence type="ECO:0000313" key="4">
    <source>
        <dbReference type="EMBL" id="CAF9930263.1"/>
    </source>
</evidence>